<keyword evidence="1" id="KW-0472">Membrane</keyword>
<gene>
    <name evidence="2" type="ORF">GCM10009804_01380</name>
</gene>
<protein>
    <submittedName>
        <fullName evidence="2">Uncharacterized protein</fullName>
    </submittedName>
</protein>
<sequence length="63" mass="6996">MKRLILSLLFFLVLALVVGYLVSGPDFMDWGVAGGLFAVAVAGEGFRYWMQRSRARKRESSGV</sequence>
<keyword evidence="1" id="KW-1133">Transmembrane helix</keyword>
<keyword evidence="1" id="KW-0812">Transmembrane</keyword>
<accession>A0ABP4MQM5</accession>
<feature type="transmembrane region" description="Helical" evidence="1">
    <location>
        <begin position="29"/>
        <end position="50"/>
    </location>
</feature>
<dbReference type="RefSeq" id="WP_344231299.1">
    <property type="nucleotide sequence ID" value="NZ_BAAAPH010000001.1"/>
</dbReference>
<reference evidence="3" key="1">
    <citation type="journal article" date="2019" name="Int. J. Syst. Evol. Microbiol.">
        <title>The Global Catalogue of Microorganisms (GCM) 10K type strain sequencing project: providing services to taxonomists for standard genome sequencing and annotation.</title>
        <authorList>
            <consortium name="The Broad Institute Genomics Platform"/>
            <consortium name="The Broad Institute Genome Sequencing Center for Infectious Disease"/>
            <person name="Wu L."/>
            <person name="Ma J."/>
        </authorList>
    </citation>
    <scope>NUCLEOTIDE SEQUENCE [LARGE SCALE GENOMIC DNA]</scope>
    <source>
        <strain evidence="3">JCM 15572</strain>
    </source>
</reference>
<evidence type="ECO:0000256" key="1">
    <source>
        <dbReference type="SAM" id="Phobius"/>
    </source>
</evidence>
<comment type="caution">
    <text evidence="2">The sequence shown here is derived from an EMBL/GenBank/DDBJ whole genome shotgun (WGS) entry which is preliminary data.</text>
</comment>
<dbReference type="EMBL" id="BAAAPH010000001">
    <property type="protein sequence ID" value="GAA1548777.1"/>
    <property type="molecule type" value="Genomic_DNA"/>
</dbReference>
<name>A0ABP4MQM5_9ACTN</name>
<keyword evidence="3" id="KW-1185">Reference proteome</keyword>
<dbReference type="Proteomes" id="UP001501705">
    <property type="component" value="Unassembled WGS sequence"/>
</dbReference>
<organism evidence="2 3">
    <name type="scientific">Kribbella hippodromi</name>
    <dbReference type="NCBI Taxonomy" id="434347"/>
    <lineage>
        <taxon>Bacteria</taxon>
        <taxon>Bacillati</taxon>
        <taxon>Actinomycetota</taxon>
        <taxon>Actinomycetes</taxon>
        <taxon>Propionibacteriales</taxon>
        <taxon>Kribbellaceae</taxon>
        <taxon>Kribbella</taxon>
    </lineage>
</organism>
<evidence type="ECO:0000313" key="3">
    <source>
        <dbReference type="Proteomes" id="UP001501705"/>
    </source>
</evidence>
<proteinExistence type="predicted"/>
<evidence type="ECO:0000313" key="2">
    <source>
        <dbReference type="EMBL" id="GAA1548777.1"/>
    </source>
</evidence>